<feature type="repeat" description="WD" evidence="3">
    <location>
        <begin position="218"/>
        <end position="259"/>
    </location>
</feature>
<evidence type="ECO:0000313" key="5">
    <source>
        <dbReference type="EMBL" id="KRX02271.1"/>
    </source>
</evidence>
<dbReference type="GO" id="GO:0048188">
    <property type="term" value="C:Set1C/COMPASS complex"/>
    <property type="evidence" value="ECO:0007669"/>
    <property type="project" value="TreeGrafter"/>
</dbReference>
<sequence>MEIEQEDAKENLKQNEIQQPFENNSQDSQKDNQSINQSQIKQQNIENLIEYKEQLPQIQIEREKINDDDKDFNESGIKIEQIGRIKNDKEDMIISLASQNEIYNQELMDNPLLATSNSNGQIQIIDMQSEYIKTSFKLFKNYIPSLQFLDTNHLLATESSDLHILDIEYKRKVRSYQGHDKTLLVSDFNQFRNLILTAGYDKTIMLWDQRIAKPVNCILAHAKEITSLQFSDDSTNILSTSYDGFTRIWSTYTGLCQKTICVDNSSTPSYSKFSPNGRFVLLSTLRNLITLWDWRTISIVDA</sequence>
<feature type="compositionally biased region" description="Basic and acidic residues" evidence="4">
    <location>
        <begin position="1"/>
        <end position="13"/>
    </location>
</feature>
<dbReference type="PANTHER" id="PTHR22847">
    <property type="entry name" value="WD40 REPEAT PROTEIN"/>
    <property type="match status" value="1"/>
</dbReference>
<evidence type="ECO:0000313" key="6">
    <source>
        <dbReference type="Proteomes" id="UP000054937"/>
    </source>
</evidence>
<dbReference type="InterPro" id="IPR015943">
    <property type="entry name" value="WD40/YVTN_repeat-like_dom_sf"/>
</dbReference>
<dbReference type="InterPro" id="IPR001680">
    <property type="entry name" value="WD40_rpt"/>
</dbReference>
<reference evidence="5 6" key="1">
    <citation type="journal article" date="2015" name="Sci. Rep.">
        <title>Genome of the facultative scuticociliatosis pathogen Pseudocohnilembus persalinus provides insight into its virulence through horizontal gene transfer.</title>
        <authorList>
            <person name="Xiong J."/>
            <person name="Wang G."/>
            <person name="Cheng J."/>
            <person name="Tian M."/>
            <person name="Pan X."/>
            <person name="Warren A."/>
            <person name="Jiang C."/>
            <person name="Yuan D."/>
            <person name="Miao W."/>
        </authorList>
    </citation>
    <scope>NUCLEOTIDE SEQUENCE [LARGE SCALE GENOMIC DNA]</scope>
    <source>
        <strain evidence="5">36N120E</strain>
    </source>
</reference>
<feature type="compositionally biased region" description="Polar residues" evidence="4">
    <location>
        <begin position="14"/>
        <end position="27"/>
    </location>
</feature>
<dbReference type="Pfam" id="PF00400">
    <property type="entry name" value="WD40"/>
    <property type="match status" value="2"/>
</dbReference>
<dbReference type="Proteomes" id="UP000054937">
    <property type="component" value="Unassembled WGS sequence"/>
</dbReference>
<dbReference type="InterPro" id="IPR036322">
    <property type="entry name" value="WD40_repeat_dom_sf"/>
</dbReference>
<accession>A0A0V0QJ01</accession>
<dbReference type="PROSITE" id="PS50082">
    <property type="entry name" value="WD_REPEATS_2"/>
    <property type="match status" value="2"/>
</dbReference>
<dbReference type="SUPFAM" id="SSF50978">
    <property type="entry name" value="WD40 repeat-like"/>
    <property type="match status" value="1"/>
</dbReference>
<comment type="caution">
    <text evidence="5">The sequence shown here is derived from an EMBL/GenBank/DDBJ whole genome shotgun (WGS) entry which is preliminary data.</text>
</comment>
<dbReference type="PROSITE" id="PS50294">
    <property type="entry name" value="WD_REPEATS_REGION"/>
    <property type="match status" value="2"/>
</dbReference>
<evidence type="ECO:0000256" key="2">
    <source>
        <dbReference type="ARBA" id="ARBA00022737"/>
    </source>
</evidence>
<dbReference type="GO" id="GO:0042393">
    <property type="term" value="F:histone binding"/>
    <property type="evidence" value="ECO:0007669"/>
    <property type="project" value="TreeGrafter"/>
</dbReference>
<organism evidence="5 6">
    <name type="scientific">Pseudocohnilembus persalinus</name>
    <name type="common">Ciliate</name>
    <dbReference type="NCBI Taxonomy" id="266149"/>
    <lineage>
        <taxon>Eukaryota</taxon>
        <taxon>Sar</taxon>
        <taxon>Alveolata</taxon>
        <taxon>Ciliophora</taxon>
        <taxon>Intramacronucleata</taxon>
        <taxon>Oligohymenophorea</taxon>
        <taxon>Scuticociliatia</taxon>
        <taxon>Philasterida</taxon>
        <taxon>Pseudocohnilembidae</taxon>
        <taxon>Pseudocohnilembus</taxon>
    </lineage>
</organism>
<dbReference type="Gene3D" id="2.130.10.10">
    <property type="entry name" value="YVTN repeat-like/Quinoprotein amine dehydrogenase"/>
    <property type="match status" value="1"/>
</dbReference>
<gene>
    <name evidence="5" type="ORF">PPERSA_04893</name>
</gene>
<dbReference type="AlphaFoldDB" id="A0A0V0QJ01"/>
<name>A0A0V0QJ01_PSEPJ</name>
<dbReference type="InParanoid" id="A0A0V0QJ01"/>
<evidence type="ECO:0000256" key="4">
    <source>
        <dbReference type="SAM" id="MobiDB-lite"/>
    </source>
</evidence>
<feature type="region of interest" description="Disordered" evidence="4">
    <location>
        <begin position="1"/>
        <end position="39"/>
    </location>
</feature>
<dbReference type="OrthoDB" id="71437at2759"/>
<dbReference type="PANTHER" id="PTHR22847:SF637">
    <property type="entry name" value="WD REPEAT DOMAIN 5B"/>
    <property type="match status" value="1"/>
</dbReference>
<keyword evidence="1 3" id="KW-0853">WD repeat</keyword>
<evidence type="ECO:0000256" key="3">
    <source>
        <dbReference type="PROSITE-ProRule" id="PRU00221"/>
    </source>
</evidence>
<feature type="repeat" description="WD" evidence="3">
    <location>
        <begin position="176"/>
        <end position="208"/>
    </location>
</feature>
<dbReference type="SMART" id="SM00320">
    <property type="entry name" value="WD40"/>
    <property type="match status" value="4"/>
</dbReference>
<proteinExistence type="predicted"/>
<dbReference type="EMBL" id="LDAU01000156">
    <property type="protein sequence ID" value="KRX02271.1"/>
    <property type="molecule type" value="Genomic_DNA"/>
</dbReference>
<keyword evidence="2" id="KW-0677">Repeat</keyword>
<evidence type="ECO:0000256" key="1">
    <source>
        <dbReference type="ARBA" id="ARBA00022574"/>
    </source>
</evidence>
<keyword evidence="6" id="KW-1185">Reference proteome</keyword>
<protein>
    <submittedName>
        <fullName evidence="5">WD40-repeat-containing domain</fullName>
    </submittedName>
</protein>